<gene>
    <name evidence="3" type="ORF">DKY63_09425</name>
</gene>
<dbReference type="GO" id="GO:0044594">
    <property type="term" value="F:17-beta-hydroxysteroid dehydrogenase (NAD+) activity"/>
    <property type="evidence" value="ECO:0007669"/>
    <property type="project" value="TreeGrafter"/>
</dbReference>
<evidence type="ECO:0000259" key="2">
    <source>
        <dbReference type="Pfam" id="PF22622"/>
    </source>
</evidence>
<dbReference type="EMBL" id="CP029693">
    <property type="protein sequence ID" value="AWY40108.1"/>
    <property type="molecule type" value="Genomic_DNA"/>
</dbReference>
<evidence type="ECO:0000313" key="4">
    <source>
        <dbReference type="Proteomes" id="UP000250299"/>
    </source>
</evidence>
<dbReference type="Proteomes" id="UP000250299">
    <property type="component" value="Chromosome"/>
</dbReference>
<evidence type="ECO:0000259" key="1">
    <source>
        <dbReference type="Pfam" id="PF01575"/>
    </source>
</evidence>
<dbReference type="InterPro" id="IPR054357">
    <property type="entry name" value="MFE-2_N"/>
</dbReference>
<dbReference type="PANTHER" id="PTHR13078">
    <property type="entry name" value="PEROXISOMAL MULTIFUNCTIONAL ENZYME TYPE 2-RELATED"/>
    <property type="match status" value="1"/>
</dbReference>
<dbReference type="GO" id="GO:0004300">
    <property type="term" value="F:enoyl-CoA hydratase activity"/>
    <property type="evidence" value="ECO:0007669"/>
    <property type="project" value="TreeGrafter"/>
</dbReference>
<dbReference type="PANTHER" id="PTHR13078:SF56">
    <property type="entry name" value="PEROXISOMAL MULTIFUNCTIONAL ENZYME TYPE 2"/>
    <property type="match status" value="1"/>
</dbReference>
<reference evidence="3 4" key="1">
    <citation type="submission" date="2018-05" db="EMBL/GenBank/DDBJ databases">
        <title>Whole genome sequence of Pseudomonas putida JBC17.</title>
        <authorList>
            <person name="Lee Y.H."/>
            <person name="David K."/>
        </authorList>
    </citation>
    <scope>NUCLEOTIDE SEQUENCE [LARGE SCALE GENOMIC DNA]</scope>
    <source>
        <strain evidence="3 4">JBC17</strain>
    </source>
</reference>
<evidence type="ECO:0000313" key="3">
    <source>
        <dbReference type="EMBL" id="AWY40108.1"/>
    </source>
</evidence>
<protein>
    <submittedName>
        <fullName evidence="3">3-alpha,7-alpha, 12-alpha-trihydroxy-5-beta-cholest-24-enoyl-CoA hydratase</fullName>
    </submittedName>
</protein>
<dbReference type="SUPFAM" id="SSF54637">
    <property type="entry name" value="Thioesterase/thiol ester dehydrase-isomerase"/>
    <property type="match status" value="2"/>
</dbReference>
<dbReference type="InterPro" id="IPR002539">
    <property type="entry name" value="MaoC-like_dom"/>
</dbReference>
<proteinExistence type="predicted"/>
<dbReference type="Gene3D" id="3.10.129.10">
    <property type="entry name" value="Hotdog Thioesterase"/>
    <property type="match status" value="2"/>
</dbReference>
<name>A0A2Z4RII9_PSEPU</name>
<feature type="domain" description="Peroxisomal multifunctional enzyme type 2-like N-terminal" evidence="2">
    <location>
        <begin position="19"/>
        <end position="147"/>
    </location>
</feature>
<dbReference type="CDD" id="cd03448">
    <property type="entry name" value="HDE_HSD"/>
    <property type="match status" value="1"/>
</dbReference>
<accession>A0A2Z4RII9</accession>
<dbReference type="AlphaFoldDB" id="A0A2Z4RII9"/>
<dbReference type="RefSeq" id="WP_110963857.1">
    <property type="nucleotide sequence ID" value="NZ_CP029693.1"/>
</dbReference>
<dbReference type="OrthoDB" id="9774179at2"/>
<dbReference type="InterPro" id="IPR029069">
    <property type="entry name" value="HotDog_dom_sf"/>
</dbReference>
<dbReference type="GO" id="GO:0006635">
    <property type="term" value="P:fatty acid beta-oxidation"/>
    <property type="evidence" value="ECO:0007669"/>
    <property type="project" value="TreeGrafter"/>
</dbReference>
<sequence>MSLDYQRIKNWSIPEARQTYSERDTILYALGVGAATCNPLAAEDLQYVYEPGLKALPTMASILAGGASWLADPETGIDLSKVLHGEQFLTLHQPLPAHGEVIGRDQVDEIFDKGADKGAVMYMSRRIYCARTETLLATSKWSTFMRGNGGFGGSAEGQPKPHPIPTDRPCDLSIELESRPEQAVIYRLSGDLNPLHIDPAFSALAGFDKPILHGMSSYGMAGRALIKLLCDNDPARLRELNLRFAAPMYPGETLRIEAWREGPGQASFRVIATQRDITILNNGYVEFDA</sequence>
<dbReference type="Pfam" id="PF22622">
    <property type="entry name" value="MFE-2_hydrat-2_N"/>
    <property type="match status" value="1"/>
</dbReference>
<feature type="domain" description="MaoC-like" evidence="1">
    <location>
        <begin position="166"/>
        <end position="274"/>
    </location>
</feature>
<organism evidence="3 4">
    <name type="scientific">Pseudomonas putida</name>
    <name type="common">Arthrobacter siderocapsulatus</name>
    <dbReference type="NCBI Taxonomy" id="303"/>
    <lineage>
        <taxon>Bacteria</taxon>
        <taxon>Pseudomonadati</taxon>
        <taxon>Pseudomonadota</taxon>
        <taxon>Gammaproteobacteria</taxon>
        <taxon>Pseudomonadales</taxon>
        <taxon>Pseudomonadaceae</taxon>
        <taxon>Pseudomonas</taxon>
    </lineage>
</organism>
<dbReference type="GO" id="GO:0003857">
    <property type="term" value="F:(3S)-3-hydroxyacyl-CoA dehydrogenase (NAD+) activity"/>
    <property type="evidence" value="ECO:0007669"/>
    <property type="project" value="TreeGrafter"/>
</dbReference>
<dbReference type="Pfam" id="PF01575">
    <property type="entry name" value="MaoC_dehydratas"/>
    <property type="match status" value="1"/>
</dbReference>